<keyword evidence="8" id="KW-1185">Reference proteome</keyword>
<comment type="caution">
    <text evidence="7">The sequence shown here is derived from an EMBL/GenBank/DDBJ whole genome shotgun (WGS) entry which is preliminary data.</text>
</comment>
<evidence type="ECO:0000256" key="2">
    <source>
        <dbReference type="ARBA" id="ARBA00022737"/>
    </source>
</evidence>
<evidence type="ECO:0000313" key="8">
    <source>
        <dbReference type="Proteomes" id="UP001152320"/>
    </source>
</evidence>
<dbReference type="OrthoDB" id="10051774at2759"/>
<dbReference type="PANTHER" id="PTHR19325:SF575">
    <property type="entry name" value="LOCOMOTION-RELATED PROTEIN HIKARU GENKI"/>
    <property type="match status" value="1"/>
</dbReference>
<evidence type="ECO:0000256" key="5">
    <source>
        <dbReference type="PROSITE-ProRule" id="PRU00302"/>
    </source>
</evidence>
<name>A0A9Q1H3D3_HOLLE</name>
<feature type="disulfide bond" evidence="5">
    <location>
        <begin position="62"/>
        <end position="105"/>
    </location>
</feature>
<feature type="domain" description="Sushi" evidence="6">
    <location>
        <begin position="61"/>
        <end position="121"/>
    </location>
</feature>
<evidence type="ECO:0000256" key="3">
    <source>
        <dbReference type="ARBA" id="ARBA00023157"/>
    </source>
</evidence>
<gene>
    <name evidence="7" type="ORF">HOLleu_24184</name>
</gene>
<dbReference type="InterPro" id="IPR000436">
    <property type="entry name" value="Sushi_SCR_CCP_dom"/>
</dbReference>
<dbReference type="Gene3D" id="2.10.70.10">
    <property type="entry name" value="Complement Module, domain 1"/>
    <property type="match status" value="2"/>
</dbReference>
<organism evidence="7 8">
    <name type="scientific">Holothuria leucospilota</name>
    <name type="common">Black long sea cucumber</name>
    <name type="synonym">Mertensiothuria leucospilota</name>
    <dbReference type="NCBI Taxonomy" id="206669"/>
    <lineage>
        <taxon>Eukaryota</taxon>
        <taxon>Metazoa</taxon>
        <taxon>Echinodermata</taxon>
        <taxon>Eleutherozoa</taxon>
        <taxon>Echinozoa</taxon>
        <taxon>Holothuroidea</taxon>
        <taxon>Aspidochirotacea</taxon>
        <taxon>Aspidochirotida</taxon>
        <taxon>Holothuriidae</taxon>
        <taxon>Holothuria</taxon>
    </lineage>
</organism>
<dbReference type="InterPro" id="IPR050350">
    <property type="entry name" value="Compl-Cell_Adhes-Reg"/>
</dbReference>
<dbReference type="EMBL" id="JAIZAY010000011">
    <property type="protein sequence ID" value="KAJ8033822.1"/>
    <property type="molecule type" value="Genomic_DNA"/>
</dbReference>
<keyword evidence="1 5" id="KW-0768">Sushi</keyword>
<sequence>MIRTNPAQFSSAKCRDAKKKIWDDGNEVTFYCKTGYHLKGSPTATCRDGEWVPPLPKCLRICIRPISFDFALKIRPDELTYLEGDNITYSCKKGHRLYGATKATCTNTGYFSPRNIPSCEGNLQCHTGEQTVCEPKDSECNEYLSSSDNVERSVETCKDDVRFCYIYQFGVQGDSVTVNITNSGCVNDVNLDYPYGCYNRSYLGMVDSSGANKLRQLEDDLNTGADDVQVCICDRDVCNESVETAARNDATSPFQVKMILGSVMVYLSYWT</sequence>
<dbReference type="Proteomes" id="UP001152320">
    <property type="component" value="Chromosome 11"/>
</dbReference>
<feature type="domain" description="Sushi" evidence="6">
    <location>
        <begin position="12"/>
        <end position="60"/>
    </location>
</feature>
<protein>
    <submittedName>
        <fullName evidence="7">Apolipoprotein R</fullName>
    </submittedName>
</protein>
<keyword evidence="2" id="KW-0677">Repeat</keyword>
<dbReference type="PANTHER" id="PTHR19325">
    <property type="entry name" value="COMPLEMENT COMPONENT-RELATED SUSHI DOMAIN-CONTAINING"/>
    <property type="match status" value="1"/>
</dbReference>
<dbReference type="SUPFAM" id="SSF57535">
    <property type="entry name" value="Complement control module/SCR domain"/>
    <property type="match status" value="2"/>
</dbReference>
<dbReference type="Pfam" id="PF00084">
    <property type="entry name" value="Sushi"/>
    <property type="match status" value="2"/>
</dbReference>
<dbReference type="CDD" id="cd00033">
    <property type="entry name" value="CCP"/>
    <property type="match status" value="2"/>
</dbReference>
<evidence type="ECO:0000259" key="6">
    <source>
        <dbReference type="PROSITE" id="PS50923"/>
    </source>
</evidence>
<comment type="caution">
    <text evidence="5">Lacks conserved residue(s) required for the propagation of feature annotation.</text>
</comment>
<keyword evidence="4" id="KW-0325">Glycoprotein</keyword>
<dbReference type="PROSITE" id="PS50923">
    <property type="entry name" value="SUSHI"/>
    <property type="match status" value="2"/>
</dbReference>
<keyword evidence="3 5" id="KW-1015">Disulfide bond</keyword>
<dbReference type="SMART" id="SM00032">
    <property type="entry name" value="CCP"/>
    <property type="match status" value="2"/>
</dbReference>
<evidence type="ECO:0000256" key="1">
    <source>
        <dbReference type="ARBA" id="ARBA00022659"/>
    </source>
</evidence>
<dbReference type="AlphaFoldDB" id="A0A9Q1H3D3"/>
<proteinExistence type="predicted"/>
<evidence type="ECO:0000256" key="4">
    <source>
        <dbReference type="ARBA" id="ARBA00023180"/>
    </source>
</evidence>
<evidence type="ECO:0000313" key="7">
    <source>
        <dbReference type="EMBL" id="KAJ8033822.1"/>
    </source>
</evidence>
<accession>A0A9Q1H3D3</accession>
<dbReference type="InterPro" id="IPR035976">
    <property type="entry name" value="Sushi/SCR/CCP_sf"/>
</dbReference>
<reference evidence="7" key="1">
    <citation type="submission" date="2021-10" db="EMBL/GenBank/DDBJ databases">
        <title>Tropical sea cucumber genome reveals ecological adaptation and Cuvierian tubules defense mechanism.</title>
        <authorList>
            <person name="Chen T."/>
        </authorList>
    </citation>
    <scope>NUCLEOTIDE SEQUENCE</scope>
    <source>
        <strain evidence="7">Nanhai2018</strain>
        <tissue evidence="7">Muscle</tissue>
    </source>
</reference>